<sequence>MKNTVPLKKNSEFLRLYKKGKFFAGKNIVLYVMKNDLGINRLGITVGKKFGKSVKRNRMKRLIRENYRLYEEFVKKGYDLVFVARNTEQMPDFKDVKKEMKFLMKKLDIFEQEKYEQEKQSCLEDG</sequence>
<dbReference type="GeneID" id="35804543"/>
<dbReference type="GO" id="GO:0030677">
    <property type="term" value="C:ribonuclease P complex"/>
    <property type="evidence" value="ECO:0007669"/>
    <property type="project" value="TreeGrafter"/>
</dbReference>
<dbReference type="PANTHER" id="PTHR33992:SF1">
    <property type="entry name" value="RIBONUCLEASE P PROTEIN COMPONENT"/>
    <property type="match status" value="1"/>
</dbReference>
<dbReference type="GO" id="GO:0001682">
    <property type="term" value="P:tRNA 5'-leader removal"/>
    <property type="evidence" value="ECO:0007669"/>
    <property type="project" value="UniProtKB-UniRule"/>
</dbReference>
<dbReference type="EMBL" id="PDBW01000001">
    <property type="protein sequence ID" value="PFH04329.1"/>
    <property type="molecule type" value="Genomic_DNA"/>
</dbReference>
<protein>
    <recommendedName>
        <fullName evidence="6 7">Ribonuclease P protein component</fullName>
        <shortName evidence="6">RNase P protein</shortName>
        <shortName evidence="6">RNaseP protein</shortName>
        <ecNumber evidence="6 7">3.1.26.5</ecNumber>
    </recommendedName>
    <alternativeName>
        <fullName evidence="6">Protein C5</fullName>
    </alternativeName>
</protein>
<name>A0AB36TKB8_ACETH</name>
<dbReference type="SUPFAM" id="SSF54211">
    <property type="entry name" value="Ribosomal protein S5 domain 2-like"/>
    <property type="match status" value="1"/>
</dbReference>
<feature type="coiled-coil region" evidence="8">
    <location>
        <begin position="93"/>
        <end position="120"/>
    </location>
</feature>
<keyword evidence="3 6" id="KW-0255">Endonuclease</keyword>
<dbReference type="InterPro" id="IPR020568">
    <property type="entry name" value="Ribosomal_Su5_D2-typ_SF"/>
</dbReference>
<comment type="function">
    <text evidence="6">RNaseP catalyzes the removal of the 5'-leader sequence from pre-tRNA to produce the mature 5'-terminus. It can also cleave other RNA substrates such as 4.5S RNA. The protein component plays an auxiliary but essential role in vivo by binding to the 5'-leader sequence and broadening the substrate specificity of the ribozyme.</text>
</comment>
<evidence type="ECO:0000256" key="3">
    <source>
        <dbReference type="ARBA" id="ARBA00022759"/>
    </source>
</evidence>
<proteinExistence type="inferred from homology"/>
<dbReference type="Gene3D" id="3.30.230.10">
    <property type="match status" value="1"/>
</dbReference>
<evidence type="ECO:0000256" key="5">
    <source>
        <dbReference type="ARBA" id="ARBA00022884"/>
    </source>
</evidence>
<reference evidence="9 10" key="1">
    <citation type="submission" date="2017-09" db="EMBL/GenBank/DDBJ databases">
        <title>Evaluation of Pacific Biosciences Sequencing Technology to Finishing C. thermocellum Genome Sequences.</title>
        <authorList>
            <person name="Brown S."/>
        </authorList>
    </citation>
    <scope>NUCLEOTIDE SEQUENCE [LARGE SCALE GENOMIC DNA]</scope>
    <source>
        <strain evidence="9 10">AD2</strain>
    </source>
</reference>
<dbReference type="HAMAP" id="MF_00227">
    <property type="entry name" value="RNase_P"/>
    <property type="match status" value="1"/>
</dbReference>
<dbReference type="NCBIfam" id="TIGR00188">
    <property type="entry name" value="rnpA"/>
    <property type="match status" value="1"/>
</dbReference>
<comment type="caution">
    <text evidence="9">The sequence shown here is derived from an EMBL/GenBank/DDBJ whole genome shotgun (WGS) entry which is preliminary data.</text>
</comment>
<keyword evidence="4 6" id="KW-0378">Hydrolase</keyword>
<dbReference type="EC" id="3.1.26.5" evidence="6 7"/>
<dbReference type="GO" id="GO:0042781">
    <property type="term" value="F:3'-tRNA processing endoribonuclease activity"/>
    <property type="evidence" value="ECO:0007669"/>
    <property type="project" value="TreeGrafter"/>
</dbReference>
<keyword evidence="2 6" id="KW-0540">Nuclease</keyword>
<evidence type="ECO:0000256" key="4">
    <source>
        <dbReference type="ARBA" id="ARBA00022801"/>
    </source>
</evidence>
<evidence type="ECO:0000256" key="7">
    <source>
        <dbReference type="NCBIfam" id="TIGR00188"/>
    </source>
</evidence>
<keyword evidence="8" id="KW-0175">Coiled coil</keyword>
<dbReference type="Pfam" id="PF00825">
    <property type="entry name" value="Ribonuclease_P"/>
    <property type="match status" value="1"/>
</dbReference>
<evidence type="ECO:0000256" key="1">
    <source>
        <dbReference type="ARBA" id="ARBA00022694"/>
    </source>
</evidence>
<evidence type="ECO:0000313" key="9">
    <source>
        <dbReference type="EMBL" id="PFH04329.1"/>
    </source>
</evidence>
<keyword evidence="5 6" id="KW-0694">RNA-binding</keyword>
<organism evidence="9 10">
    <name type="scientific">Acetivibrio thermocellus AD2</name>
    <dbReference type="NCBI Taxonomy" id="1138384"/>
    <lineage>
        <taxon>Bacteria</taxon>
        <taxon>Bacillati</taxon>
        <taxon>Bacillota</taxon>
        <taxon>Clostridia</taxon>
        <taxon>Eubacteriales</taxon>
        <taxon>Oscillospiraceae</taxon>
        <taxon>Acetivibrio</taxon>
    </lineage>
</organism>
<dbReference type="InterPro" id="IPR000100">
    <property type="entry name" value="RNase_P"/>
</dbReference>
<evidence type="ECO:0000256" key="6">
    <source>
        <dbReference type="HAMAP-Rule" id="MF_00227"/>
    </source>
</evidence>
<accession>A0AB36TKB8</accession>
<dbReference type="PANTHER" id="PTHR33992">
    <property type="entry name" value="RIBONUCLEASE P PROTEIN COMPONENT"/>
    <property type="match status" value="1"/>
</dbReference>
<dbReference type="GO" id="GO:0004526">
    <property type="term" value="F:ribonuclease P activity"/>
    <property type="evidence" value="ECO:0007669"/>
    <property type="project" value="UniProtKB-UniRule"/>
</dbReference>
<comment type="subunit">
    <text evidence="6">Consists of a catalytic RNA component (M1 or rnpB) and a protein subunit.</text>
</comment>
<dbReference type="Proteomes" id="UP000223596">
    <property type="component" value="Unassembled WGS sequence"/>
</dbReference>
<evidence type="ECO:0000313" key="10">
    <source>
        <dbReference type="Proteomes" id="UP000223596"/>
    </source>
</evidence>
<gene>
    <name evidence="6" type="primary">rnpA</name>
    <name evidence="9" type="ORF">M972_113164</name>
</gene>
<keyword evidence="1 6" id="KW-0819">tRNA processing</keyword>
<dbReference type="InterPro" id="IPR014721">
    <property type="entry name" value="Ribsml_uS5_D2-typ_fold_subgr"/>
</dbReference>
<comment type="similarity">
    <text evidence="6">Belongs to the RnpA family.</text>
</comment>
<dbReference type="GO" id="GO:0000049">
    <property type="term" value="F:tRNA binding"/>
    <property type="evidence" value="ECO:0007669"/>
    <property type="project" value="UniProtKB-UniRule"/>
</dbReference>
<dbReference type="AlphaFoldDB" id="A0AB36TKB8"/>
<dbReference type="RefSeq" id="WP_003513352.1">
    <property type="nucleotide sequence ID" value="NZ_CP013828.1"/>
</dbReference>
<evidence type="ECO:0000256" key="2">
    <source>
        <dbReference type="ARBA" id="ARBA00022722"/>
    </source>
</evidence>
<evidence type="ECO:0000256" key="8">
    <source>
        <dbReference type="SAM" id="Coils"/>
    </source>
</evidence>
<comment type="catalytic activity">
    <reaction evidence="6">
        <text>Endonucleolytic cleavage of RNA, removing 5'-extranucleotides from tRNA precursor.</text>
        <dbReference type="EC" id="3.1.26.5"/>
    </reaction>
</comment>